<name>A0A5C5V215_9BACT</name>
<sequence length="36" mass="3940">MNCDILANFPDPGMVYTSKLILSAITAVRLGECLRI</sequence>
<gene>
    <name evidence="1" type="ORF">Enr8_39360</name>
</gene>
<dbReference type="AlphaFoldDB" id="A0A5C5V215"/>
<dbReference type="EMBL" id="SJPF01000004">
    <property type="protein sequence ID" value="TWT32010.1"/>
    <property type="molecule type" value="Genomic_DNA"/>
</dbReference>
<proteinExistence type="predicted"/>
<organism evidence="1 2">
    <name type="scientific">Blastopirellula retiformator</name>
    <dbReference type="NCBI Taxonomy" id="2527970"/>
    <lineage>
        <taxon>Bacteria</taxon>
        <taxon>Pseudomonadati</taxon>
        <taxon>Planctomycetota</taxon>
        <taxon>Planctomycetia</taxon>
        <taxon>Pirellulales</taxon>
        <taxon>Pirellulaceae</taxon>
        <taxon>Blastopirellula</taxon>
    </lineage>
</organism>
<evidence type="ECO:0000313" key="1">
    <source>
        <dbReference type="EMBL" id="TWT32010.1"/>
    </source>
</evidence>
<reference evidence="1 2" key="1">
    <citation type="submission" date="2019-02" db="EMBL/GenBank/DDBJ databases">
        <title>Deep-cultivation of Planctomycetes and their phenomic and genomic characterization uncovers novel biology.</title>
        <authorList>
            <person name="Wiegand S."/>
            <person name="Jogler M."/>
            <person name="Boedeker C."/>
            <person name="Pinto D."/>
            <person name="Vollmers J."/>
            <person name="Rivas-Marin E."/>
            <person name="Kohn T."/>
            <person name="Peeters S.H."/>
            <person name="Heuer A."/>
            <person name="Rast P."/>
            <person name="Oberbeckmann S."/>
            <person name="Bunk B."/>
            <person name="Jeske O."/>
            <person name="Meyerdierks A."/>
            <person name="Storesund J.E."/>
            <person name="Kallscheuer N."/>
            <person name="Luecker S."/>
            <person name="Lage O.M."/>
            <person name="Pohl T."/>
            <person name="Merkel B.J."/>
            <person name="Hornburger P."/>
            <person name="Mueller R.-W."/>
            <person name="Bruemmer F."/>
            <person name="Labrenz M."/>
            <person name="Spormann A.M."/>
            <person name="Op Den Camp H."/>
            <person name="Overmann J."/>
            <person name="Amann R."/>
            <person name="Jetten M.S.M."/>
            <person name="Mascher T."/>
            <person name="Medema M.H."/>
            <person name="Devos D.P."/>
            <person name="Kaster A.-K."/>
            <person name="Ovreas L."/>
            <person name="Rohde M."/>
            <person name="Galperin M.Y."/>
            <person name="Jogler C."/>
        </authorList>
    </citation>
    <scope>NUCLEOTIDE SEQUENCE [LARGE SCALE GENOMIC DNA]</scope>
    <source>
        <strain evidence="1 2">Enr8</strain>
    </source>
</reference>
<accession>A0A5C5V215</accession>
<dbReference type="Proteomes" id="UP000318878">
    <property type="component" value="Unassembled WGS sequence"/>
</dbReference>
<comment type="caution">
    <text evidence="1">The sequence shown here is derived from an EMBL/GenBank/DDBJ whole genome shotgun (WGS) entry which is preliminary data.</text>
</comment>
<keyword evidence="2" id="KW-1185">Reference proteome</keyword>
<evidence type="ECO:0000313" key="2">
    <source>
        <dbReference type="Proteomes" id="UP000318878"/>
    </source>
</evidence>
<protein>
    <submittedName>
        <fullName evidence="1">Uncharacterized protein</fullName>
    </submittedName>
</protein>